<dbReference type="AlphaFoldDB" id="A0A5P1EEU0"/>
<protein>
    <submittedName>
        <fullName evidence="2">Uncharacterized protein</fullName>
    </submittedName>
</protein>
<evidence type="ECO:0000256" key="1">
    <source>
        <dbReference type="SAM" id="MobiDB-lite"/>
    </source>
</evidence>
<organism evidence="2 3">
    <name type="scientific">Asparagus officinalis</name>
    <name type="common">Garden asparagus</name>
    <dbReference type="NCBI Taxonomy" id="4686"/>
    <lineage>
        <taxon>Eukaryota</taxon>
        <taxon>Viridiplantae</taxon>
        <taxon>Streptophyta</taxon>
        <taxon>Embryophyta</taxon>
        <taxon>Tracheophyta</taxon>
        <taxon>Spermatophyta</taxon>
        <taxon>Magnoliopsida</taxon>
        <taxon>Liliopsida</taxon>
        <taxon>Asparagales</taxon>
        <taxon>Asparagaceae</taxon>
        <taxon>Asparagoideae</taxon>
        <taxon>Asparagus</taxon>
    </lineage>
</organism>
<sequence>MNGETMANTTEDYTARRGAKVKAIGSERGLALSREVLLYTGESEQEGVDGAGLGSGGDLGKGELSSLRGPESWRRRAVGRHGAQGRPGPTRWLDVESVEVADEM</sequence>
<keyword evidence="3" id="KW-1185">Reference proteome</keyword>
<name>A0A5P1EEU0_ASPOF</name>
<gene>
    <name evidence="2" type="ORF">A4U43_C07F24160</name>
</gene>
<dbReference type="Proteomes" id="UP000243459">
    <property type="component" value="Chromosome 7"/>
</dbReference>
<dbReference type="Gramene" id="ONK64293">
    <property type="protein sequence ID" value="ONK64293"/>
    <property type="gene ID" value="A4U43_C07F24160"/>
</dbReference>
<reference evidence="3" key="1">
    <citation type="journal article" date="2017" name="Nat. Commun.">
        <title>The asparagus genome sheds light on the origin and evolution of a young Y chromosome.</title>
        <authorList>
            <person name="Harkess A."/>
            <person name="Zhou J."/>
            <person name="Xu C."/>
            <person name="Bowers J.E."/>
            <person name="Van der Hulst R."/>
            <person name="Ayyampalayam S."/>
            <person name="Mercati F."/>
            <person name="Riccardi P."/>
            <person name="McKain M.R."/>
            <person name="Kakrana A."/>
            <person name="Tang H."/>
            <person name="Ray J."/>
            <person name="Groenendijk J."/>
            <person name="Arikit S."/>
            <person name="Mathioni S.M."/>
            <person name="Nakano M."/>
            <person name="Shan H."/>
            <person name="Telgmann-Rauber A."/>
            <person name="Kanno A."/>
            <person name="Yue Z."/>
            <person name="Chen H."/>
            <person name="Li W."/>
            <person name="Chen Y."/>
            <person name="Xu X."/>
            <person name="Zhang Y."/>
            <person name="Luo S."/>
            <person name="Chen H."/>
            <person name="Gao J."/>
            <person name="Mao Z."/>
            <person name="Pires J.C."/>
            <person name="Luo M."/>
            <person name="Kudrna D."/>
            <person name="Wing R.A."/>
            <person name="Meyers B.C."/>
            <person name="Yi K."/>
            <person name="Kong H."/>
            <person name="Lavrijsen P."/>
            <person name="Sunseri F."/>
            <person name="Falavigna A."/>
            <person name="Ye Y."/>
            <person name="Leebens-Mack J.H."/>
            <person name="Chen G."/>
        </authorList>
    </citation>
    <scope>NUCLEOTIDE SEQUENCE [LARGE SCALE GENOMIC DNA]</scope>
    <source>
        <strain evidence="3">cv. DH0086</strain>
    </source>
</reference>
<accession>A0A5P1EEU0</accession>
<proteinExistence type="predicted"/>
<feature type="compositionally biased region" description="Gly residues" evidence="1">
    <location>
        <begin position="49"/>
        <end position="59"/>
    </location>
</feature>
<evidence type="ECO:0000313" key="3">
    <source>
        <dbReference type="Proteomes" id="UP000243459"/>
    </source>
</evidence>
<dbReference type="EMBL" id="CM007387">
    <property type="protein sequence ID" value="ONK64293.1"/>
    <property type="molecule type" value="Genomic_DNA"/>
</dbReference>
<evidence type="ECO:0000313" key="2">
    <source>
        <dbReference type="EMBL" id="ONK64293.1"/>
    </source>
</evidence>
<feature type="region of interest" description="Disordered" evidence="1">
    <location>
        <begin position="46"/>
        <end position="104"/>
    </location>
</feature>